<evidence type="ECO:0000313" key="5">
    <source>
        <dbReference type="Proteomes" id="UP000184480"/>
    </source>
</evidence>
<evidence type="ECO:0000256" key="2">
    <source>
        <dbReference type="ARBA" id="ARBA00022803"/>
    </source>
</evidence>
<gene>
    <name evidence="4" type="ORF">SAMN05444362_1092</name>
</gene>
<organism evidence="4 5">
    <name type="scientific">Dysgonomonas macrotermitis</name>
    <dbReference type="NCBI Taxonomy" id="1346286"/>
    <lineage>
        <taxon>Bacteria</taxon>
        <taxon>Pseudomonadati</taxon>
        <taxon>Bacteroidota</taxon>
        <taxon>Bacteroidia</taxon>
        <taxon>Bacteroidales</taxon>
        <taxon>Dysgonomonadaceae</taxon>
        <taxon>Dysgonomonas</taxon>
    </lineage>
</organism>
<dbReference type="InterPro" id="IPR011990">
    <property type="entry name" value="TPR-like_helical_dom_sf"/>
</dbReference>
<dbReference type="EMBL" id="FQUC01000009">
    <property type="protein sequence ID" value="SHF68462.1"/>
    <property type="molecule type" value="Genomic_DNA"/>
</dbReference>
<dbReference type="SMART" id="SM00028">
    <property type="entry name" value="TPR"/>
    <property type="match status" value="7"/>
</dbReference>
<dbReference type="STRING" id="1346286.SAMN05444362_1092"/>
<dbReference type="InterPro" id="IPR019734">
    <property type="entry name" value="TPR_rpt"/>
</dbReference>
<dbReference type="PROSITE" id="PS50005">
    <property type="entry name" value="TPR"/>
    <property type="match status" value="2"/>
</dbReference>
<reference evidence="5" key="1">
    <citation type="submission" date="2016-11" db="EMBL/GenBank/DDBJ databases">
        <authorList>
            <person name="Varghese N."/>
            <person name="Submissions S."/>
        </authorList>
    </citation>
    <scope>NUCLEOTIDE SEQUENCE [LARGE SCALE GENOMIC DNA]</scope>
    <source>
        <strain evidence="5">DSM 27370</strain>
    </source>
</reference>
<evidence type="ECO:0000313" key="4">
    <source>
        <dbReference type="EMBL" id="SHF68462.1"/>
    </source>
</evidence>
<keyword evidence="1" id="KW-0677">Repeat</keyword>
<accession>A0A1M5DNV7</accession>
<dbReference type="OrthoDB" id="1013907at2"/>
<sequence>MNRYFLFVIALFISFSSFSQTYEELVSKSLDYIEANEYAAAEATLKEALRKEPANQGNILLLSNLGTIQRKQGKVQEALISYNSALSKYPKAVFALQNRAALFCEIDSLQAAKRDYTLILAIDEDNIDALYSRGLIHMTEKNWLAAEDDFEHVLKVAPNNIQAQSSLAFLLKTKGDWSGAEEKYTDLIYKYKSQPVFYINRAECYIQLKKLSRAKDDLNKAKELGYDDPLLYILRGQLYLQQFDKLSAKQDFQKAQELGADATLIKEYLLKCK</sequence>
<evidence type="ECO:0000256" key="1">
    <source>
        <dbReference type="ARBA" id="ARBA00022737"/>
    </source>
</evidence>
<feature type="repeat" description="TPR" evidence="3">
    <location>
        <begin position="127"/>
        <end position="160"/>
    </location>
</feature>
<dbReference type="Proteomes" id="UP000184480">
    <property type="component" value="Unassembled WGS sequence"/>
</dbReference>
<dbReference type="InterPro" id="IPR050498">
    <property type="entry name" value="Ycf3"/>
</dbReference>
<protein>
    <submittedName>
        <fullName evidence="4">Tetratricopeptide repeat-containing protein</fullName>
    </submittedName>
</protein>
<dbReference type="Pfam" id="PF13181">
    <property type="entry name" value="TPR_8"/>
    <property type="match status" value="2"/>
</dbReference>
<name>A0A1M5DNV7_9BACT</name>
<dbReference type="AlphaFoldDB" id="A0A1M5DNV7"/>
<dbReference type="RefSeq" id="WP_062179653.1">
    <property type="nucleotide sequence ID" value="NZ_BBXL01000008.1"/>
</dbReference>
<keyword evidence="5" id="KW-1185">Reference proteome</keyword>
<dbReference type="Gene3D" id="1.25.40.10">
    <property type="entry name" value="Tetratricopeptide repeat domain"/>
    <property type="match status" value="2"/>
</dbReference>
<dbReference type="PANTHER" id="PTHR44858">
    <property type="entry name" value="TETRATRICOPEPTIDE REPEAT PROTEIN 6"/>
    <property type="match status" value="1"/>
</dbReference>
<proteinExistence type="predicted"/>
<keyword evidence="2 3" id="KW-0802">TPR repeat</keyword>
<evidence type="ECO:0000256" key="3">
    <source>
        <dbReference type="PROSITE-ProRule" id="PRU00339"/>
    </source>
</evidence>
<feature type="repeat" description="TPR" evidence="3">
    <location>
        <begin position="59"/>
        <end position="92"/>
    </location>
</feature>
<dbReference type="Pfam" id="PF13432">
    <property type="entry name" value="TPR_16"/>
    <property type="match status" value="1"/>
</dbReference>
<dbReference type="SUPFAM" id="SSF48452">
    <property type="entry name" value="TPR-like"/>
    <property type="match status" value="1"/>
</dbReference>
<dbReference type="PANTHER" id="PTHR44858:SF1">
    <property type="entry name" value="UDP-N-ACETYLGLUCOSAMINE--PEPTIDE N-ACETYLGLUCOSAMINYLTRANSFERASE SPINDLY-RELATED"/>
    <property type="match status" value="1"/>
</dbReference>